<dbReference type="RefSeq" id="WP_097126608.1">
    <property type="nucleotide sequence ID" value="NZ_OCNH01000002.1"/>
</dbReference>
<dbReference type="CDD" id="cd00267">
    <property type="entry name" value="ABC_ATPase"/>
    <property type="match status" value="1"/>
</dbReference>
<feature type="domain" description="ATPase AAA-type core" evidence="1">
    <location>
        <begin position="28"/>
        <end position="416"/>
    </location>
</feature>
<dbReference type="SUPFAM" id="SSF52540">
    <property type="entry name" value="P-loop containing nucleoside triphosphate hydrolases"/>
    <property type="match status" value="1"/>
</dbReference>
<dbReference type="Proteomes" id="UP000219452">
    <property type="component" value="Unassembled WGS sequence"/>
</dbReference>
<evidence type="ECO:0000313" key="2">
    <source>
        <dbReference type="EMBL" id="SOD89277.1"/>
    </source>
</evidence>
<protein>
    <submittedName>
        <fullName evidence="2">AAA ATPase domain-containing protein</fullName>
    </submittedName>
</protein>
<dbReference type="InterPro" id="IPR027417">
    <property type="entry name" value="P-loop_NTPase"/>
</dbReference>
<dbReference type="Pfam" id="PF13304">
    <property type="entry name" value="AAA_21"/>
    <property type="match status" value="1"/>
</dbReference>
<dbReference type="AlphaFoldDB" id="A0A286G154"/>
<dbReference type="InterPro" id="IPR051396">
    <property type="entry name" value="Bact_Antivir_Def_Nuclease"/>
</dbReference>
<evidence type="ECO:0000313" key="3">
    <source>
        <dbReference type="Proteomes" id="UP000219452"/>
    </source>
</evidence>
<dbReference type="OrthoDB" id="9805802at2"/>
<name>A0A286G154_9BACT</name>
<dbReference type="PANTHER" id="PTHR43581">
    <property type="entry name" value="ATP/GTP PHOSPHATASE"/>
    <property type="match status" value="1"/>
</dbReference>
<gene>
    <name evidence="2" type="ORF">SAMN06269250_3009</name>
</gene>
<dbReference type="Gene3D" id="3.40.50.300">
    <property type="entry name" value="P-loop containing nucleotide triphosphate hydrolases"/>
    <property type="match status" value="1"/>
</dbReference>
<organism evidence="2 3">
    <name type="scientific">Spirosoma fluviale</name>
    <dbReference type="NCBI Taxonomy" id="1597977"/>
    <lineage>
        <taxon>Bacteria</taxon>
        <taxon>Pseudomonadati</taxon>
        <taxon>Bacteroidota</taxon>
        <taxon>Cytophagia</taxon>
        <taxon>Cytophagales</taxon>
        <taxon>Cytophagaceae</taxon>
        <taxon>Spirosoma</taxon>
    </lineage>
</organism>
<dbReference type="PANTHER" id="PTHR43581:SF2">
    <property type="entry name" value="EXCINUCLEASE ATPASE SUBUNIT"/>
    <property type="match status" value="1"/>
</dbReference>
<reference evidence="3" key="1">
    <citation type="submission" date="2017-09" db="EMBL/GenBank/DDBJ databases">
        <authorList>
            <person name="Varghese N."/>
            <person name="Submissions S."/>
        </authorList>
    </citation>
    <scope>NUCLEOTIDE SEQUENCE [LARGE SCALE GENOMIC DNA]</scope>
    <source>
        <strain evidence="3">DSM 29961</strain>
    </source>
</reference>
<accession>A0A286G154</accession>
<evidence type="ECO:0000259" key="1">
    <source>
        <dbReference type="Pfam" id="PF13304"/>
    </source>
</evidence>
<proteinExistence type="predicted"/>
<dbReference type="InterPro" id="IPR003959">
    <property type="entry name" value="ATPase_AAA_core"/>
</dbReference>
<sequence>MRLQELYIKDYKVLQDFTLRFDQESAVSVLIGENGSGKTTVIECLTLIFSGLLKPNTVSDLYKAKFPFSFRLRYNMSTGPQVGFSYEHEIRSAEPYVYEGSLEIQFEYEESLNVWVRVDGSDIYDTPELLSHFLQGEGFNARQVRYLLPSNIVLYYSGISTILEQFFDQYQQSMITDTVKKNKRTKNSGYNLSKVNPDLFYFKPENFPALLIGLLSFRNEKVARQLEREFDIYKADPFDRIVIKLHKPYWAKPKINSDQFWGAEGELATFLGVLRDRIYKSDFMFNDDSVTFTIRTPSQLADVWGFYGTEKSLFEYLVTLQANDLIDYIDVDLRKNIQLVVPYQRLSEGEKQFLIIMALRELFAAEDSLFLLDEPDTYLHPEWKRKFIANFQPEEPYTESFLAYYLITTHSPGLVSGMQKNQLHILKKENGHSVSKLFSFNPYGQPEDQILFDFFGITGLRYKPVEEKLNELRLLVNDGDYESDKFENLFQQLENELSKSDEGIIRLKLEIARRKRAAQSK</sequence>
<dbReference type="EMBL" id="OCNH01000002">
    <property type="protein sequence ID" value="SOD89277.1"/>
    <property type="molecule type" value="Genomic_DNA"/>
</dbReference>
<keyword evidence="3" id="KW-1185">Reference proteome</keyword>